<accession>A0A6J5B7W5</accession>
<dbReference type="AlphaFoldDB" id="A0A6J5B7W5"/>
<evidence type="ECO:0000313" key="3">
    <source>
        <dbReference type="Proteomes" id="UP000494255"/>
    </source>
</evidence>
<sequence length="53" mass="6172">MLSRASSHVGNGSDRFERTKGVARANGKPYRRRAWTFSYCWRAKRRTARHMSG</sequence>
<protein>
    <submittedName>
        <fullName evidence="2">Uncharacterized protein</fullName>
    </submittedName>
</protein>
<evidence type="ECO:0000256" key="1">
    <source>
        <dbReference type="SAM" id="MobiDB-lite"/>
    </source>
</evidence>
<name>A0A6J5B7W5_9BURK</name>
<feature type="compositionally biased region" description="Polar residues" evidence="1">
    <location>
        <begin position="1"/>
        <end position="10"/>
    </location>
</feature>
<dbReference type="Proteomes" id="UP000494255">
    <property type="component" value="Unassembled WGS sequence"/>
</dbReference>
<feature type="region of interest" description="Disordered" evidence="1">
    <location>
        <begin position="1"/>
        <end position="25"/>
    </location>
</feature>
<gene>
    <name evidence="2" type="ORF">LMG24238_03356</name>
</gene>
<keyword evidence="3" id="KW-1185">Reference proteome</keyword>
<organism evidence="2 3">
    <name type="scientific">Paraburkholderia sediminicola</name>
    <dbReference type="NCBI Taxonomy" id="458836"/>
    <lineage>
        <taxon>Bacteria</taxon>
        <taxon>Pseudomonadati</taxon>
        <taxon>Pseudomonadota</taxon>
        <taxon>Betaproteobacteria</taxon>
        <taxon>Burkholderiales</taxon>
        <taxon>Burkholderiaceae</taxon>
        <taxon>Paraburkholderia</taxon>
    </lineage>
</organism>
<evidence type="ECO:0000313" key="2">
    <source>
        <dbReference type="EMBL" id="CAB3695786.1"/>
    </source>
</evidence>
<reference evidence="2 3" key="1">
    <citation type="submission" date="2020-04" db="EMBL/GenBank/DDBJ databases">
        <authorList>
            <person name="De Canck E."/>
        </authorList>
    </citation>
    <scope>NUCLEOTIDE SEQUENCE [LARGE SCALE GENOMIC DNA]</scope>
    <source>
        <strain evidence="2 3">LMG 24238</strain>
    </source>
</reference>
<proteinExistence type="predicted"/>
<dbReference type="EMBL" id="CADIKC010000004">
    <property type="protein sequence ID" value="CAB3695786.1"/>
    <property type="molecule type" value="Genomic_DNA"/>
</dbReference>